<dbReference type="CDD" id="cd06170">
    <property type="entry name" value="LuxR_C_like"/>
    <property type="match status" value="1"/>
</dbReference>
<dbReference type="RefSeq" id="WP_110104687.1">
    <property type="nucleotide sequence ID" value="NZ_JACBZZ010000001.1"/>
</dbReference>
<keyword evidence="3" id="KW-0804">Transcription</keyword>
<dbReference type="SUPFAM" id="SSF52540">
    <property type="entry name" value="P-loop containing nucleoside triphosphate hydrolases"/>
    <property type="match status" value="1"/>
</dbReference>
<gene>
    <name evidence="4" type="ORF">CVS29_02295</name>
</gene>
<dbReference type="PROSITE" id="PS50043">
    <property type="entry name" value="HTH_LUXR_2"/>
    <property type="match status" value="1"/>
</dbReference>
<dbReference type="AlphaFoldDB" id="A0A2V3DVS0"/>
<proteinExistence type="predicted"/>
<dbReference type="Proteomes" id="UP000246303">
    <property type="component" value="Unassembled WGS sequence"/>
</dbReference>
<dbReference type="GO" id="GO:0006355">
    <property type="term" value="P:regulation of DNA-templated transcription"/>
    <property type="evidence" value="ECO:0007669"/>
    <property type="project" value="InterPro"/>
</dbReference>
<dbReference type="OrthoDB" id="3197423at2"/>
<evidence type="ECO:0000256" key="2">
    <source>
        <dbReference type="ARBA" id="ARBA00023125"/>
    </source>
</evidence>
<evidence type="ECO:0000256" key="1">
    <source>
        <dbReference type="ARBA" id="ARBA00023015"/>
    </source>
</evidence>
<accession>A0A2V3DVS0</accession>
<keyword evidence="2" id="KW-0238">DNA-binding</keyword>
<reference evidence="4 5" key="1">
    <citation type="submission" date="2018-05" db="EMBL/GenBank/DDBJ databases">
        <title>Genetic diversity of glacier-inhabiting Cryobacterium bacteria in China and description of Cryobacterium mengkeensis sp. nov. and Arthrobacter glacialis sp. nov.</title>
        <authorList>
            <person name="Liu Q."/>
            <person name="Xin Y.-H."/>
        </authorList>
    </citation>
    <scope>NUCLEOTIDE SEQUENCE [LARGE SCALE GENOMIC DNA]</scope>
    <source>
        <strain evidence="4 5">GP3</strain>
    </source>
</reference>
<protein>
    <submittedName>
        <fullName evidence="4">Uncharacterized protein</fullName>
    </submittedName>
</protein>
<evidence type="ECO:0000313" key="5">
    <source>
        <dbReference type="Proteomes" id="UP000246303"/>
    </source>
</evidence>
<comment type="caution">
    <text evidence="4">The sequence shown here is derived from an EMBL/GenBank/DDBJ whole genome shotgun (WGS) entry which is preliminary data.</text>
</comment>
<keyword evidence="5" id="KW-1185">Reference proteome</keyword>
<dbReference type="Gene3D" id="1.10.10.10">
    <property type="entry name" value="Winged helix-like DNA-binding domain superfamily/Winged helix DNA-binding domain"/>
    <property type="match status" value="1"/>
</dbReference>
<dbReference type="SMART" id="SM00421">
    <property type="entry name" value="HTH_LUXR"/>
    <property type="match status" value="1"/>
</dbReference>
<name>A0A2V3DVS0_9MICC</name>
<dbReference type="SUPFAM" id="SSF46894">
    <property type="entry name" value="C-terminal effector domain of the bipartite response regulators"/>
    <property type="match status" value="1"/>
</dbReference>
<dbReference type="Gene3D" id="3.40.50.300">
    <property type="entry name" value="P-loop containing nucleotide triphosphate hydrolases"/>
    <property type="match status" value="1"/>
</dbReference>
<dbReference type="InterPro" id="IPR016032">
    <property type="entry name" value="Sig_transdc_resp-reg_C-effctor"/>
</dbReference>
<dbReference type="PRINTS" id="PR00038">
    <property type="entry name" value="HTHLUXR"/>
</dbReference>
<dbReference type="GO" id="GO:0003677">
    <property type="term" value="F:DNA binding"/>
    <property type="evidence" value="ECO:0007669"/>
    <property type="project" value="UniProtKB-KW"/>
</dbReference>
<dbReference type="Pfam" id="PF00196">
    <property type="entry name" value="GerE"/>
    <property type="match status" value="1"/>
</dbReference>
<keyword evidence="1" id="KW-0805">Transcription regulation</keyword>
<organism evidence="4 5">
    <name type="scientific">Arthrobacter psychrochitiniphilus</name>
    <dbReference type="NCBI Taxonomy" id="291045"/>
    <lineage>
        <taxon>Bacteria</taxon>
        <taxon>Bacillati</taxon>
        <taxon>Actinomycetota</taxon>
        <taxon>Actinomycetes</taxon>
        <taxon>Micrococcales</taxon>
        <taxon>Micrococcaceae</taxon>
        <taxon>Arthrobacter</taxon>
    </lineage>
</organism>
<dbReference type="EMBL" id="QHLZ01000001">
    <property type="protein sequence ID" value="PXA69401.1"/>
    <property type="molecule type" value="Genomic_DNA"/>
</dbReference>
<sequence>MSRMSLRHSALRRREFLGRKQLVEQVVSDIGRPGSNLLLVGAAGVGKTSLAVHSLEKLCSQTPGLQVMAFAATEATRRTPLAVFDSVFSEENHLDTQRPERVGEYIIQSCLDHLAGLEGRAGAKAGRLIIHIDDVPLLDQMSEAVLEYLLSRTDVRVILTCRSTPGPSGTLVRAWRDGTLRRIDVPELSLSETGEFAANILPDRAFAVETVEKLHQMTGGNALFLHELLRVLKTSEQLQMRQGLWVWAGELPAGTSLADILRVEIEQLSAEQRAAFEIVALCAPVPLDLLGRQVSLEALEALAESGLIRLSNNSANLGRIVSLTHPIFGEAMEGLLSPAQCRSHYLALYTAAMARYAQQAPQGVAPARPQAAVPQASGSQAAQYVWTGDISELLTVVGWALDAGTEVPMWLLAEAFGYGRMLTDYAFRIRTATLILRHAGAPATLRAQAFISRIEAQRFSNNPEAVSADAQRAQNTVVYLPDGEQRNALAADLATVLADAYVLQQGRWEDALKVLDWAEELLSSSKLPVQAAKIRLRASRGIHLSYGGNMLESARVQSETHMATRSTPHFLPLASTSIISLGQRGEAKQARALARTQMTHAVRSMSKYPLAAGEIIGAWCLSDMLTGNVREASFIYGLMNTAISRNPGHVQIRKTLVAFGQGLLASMNGEWPAAAQNLTLACAELEDFSGTGSEGMLLATLALAHAANGNHVASAQVRQQLLNRTTGESRLLELPSRYALLLAAMYAPNGGEEAEALALIELAGTFDFALMELRALHLLACCAGGGLTPEQLDRARGLARGMDAPLAAPLLASCEHIVAGGVPSRGDAARLLARRGLFVPATPLQILTPREQQLAFLLALGYSNSQITKKLVISKRTAETHAVKIYQKLNIKSRDDIAEALDELEATSRECQRKYDGAGSPLPA</sequence>
<dbReference type="InterPro" id="IPR041664">
    <property type="entry name" value="AAA_16"/>
</dbReference>
<dbReference type="InterPro" id="IPR000792">
    <property type="entry name" value="Tscrpt_reg_LuxR_C"/>
</dbReference>
<dbReference type="InterPro" id="IPR027417">
    <property type="entry name" value="P-loop_NTPase"/>
</dbReference>
<dbReference type="PANTHER" id="PTHR44688">
    <property type="entry name" value="DNA-BINDING TRANSCRIPTIONAL ACTIVATOR DEVR_DOSR"/>
    <property type="match status" value="1"/>
</dbReference>
<dbReference type="InterPro" id="IPR036388">
    <property type="entry name" value="WH-like_DNA-bd_sf"/>
</dbReference>
<evidence type="ECO:0000256" key="3">
    <source>
        <dbReference type="ARBA" id="ARBA00023163"/>
    </source>
</evidence>
<dbReference type="PANTHER" id="PTHR44688:SF16">
    <property type="entry name" value="DNA-BINDING TRANSCRIPTIONAL ACTIVATOR DEVR_DOSR"/>
    <property type="match status" value="1"/>
</dbReference>
<dbReference type="Pfam" id="PF13191">
    <property type="entry name" value="AAA_16"/>
    <property type="match status" value="1"/>
</dbReference>
<evidence type="ECO:0000313" key="4">
    <source>
        <dbReference type="EMBL" id="PXA69401.1"/>
    </source>
</evidence>